<organism evidence="1 2">
    <name type="scientific">Caerostris extrusa</name>
    <name type="common">Bark spider</name>
    <name type="synonym">Caerostris bankana</name>
    <dbReference type="NCBI Taxonomy" id="172846"/>
    <lineage>
        <taxon>Eukaryota</taxon>
        <taxon>Metazoa</taxon>
        <taxon>Ecdysozoa</taxon>
        <taxon>Arthropoda</taxon>
        <taxon>Chelicerata</taxon>
        <taxon>Arachnida</taxon>
        <taxon>Araneae</taxon>
        <taxon>Araneomorphae</taxon>
        <taxon>Entelegynae</taxon>
        <taxon>Araneoidea</taxon>
        <taxon>Araneidae</taxon>
        <taxon>Caerostris</taxon>
    </lineage>
</organism>
<evidence type="ECO:0000313" key="2">
    <source>
        <dbReference type="Proteomes" id="UP001054945"/>
    </source>
</evidence>
<accession>A0AAV4VM19</accession>
<reference evidence="1 2" key="1">
    <citation type="submission" date="2021-06" db="EMBL/GenBank/DDBJ databases">
        <title>Caerostris extrusa draft genome.</title>
        <authorList>
            <person name="Kono N."/>
            <person name="Arakawa K."/>
        </authorList>
    </citation>
    <scope>NUCLEOTIDE SEQUENCE [LARGE SCALE GENOMIC DNA]</scope>
</reference>
<gene>
    <name evidence="1" type="ORF">CEXT_93381</name>
</gene>
<dbReference type="EMBL" id="BPLR01014740">
    <property type="protein sequence ID" value="GIY71004.1"/>
    <property type="molecule type" value="Genomic_DNA"/>
</dbReference>
<evidence type="ECO:0000313" key="1">
    <source>
        <dbReference type="EMBL" id="GIY71004.1"/>
    </source>
</evidence>
<dbReference type="Proteomes" id="UP001054945">
    <property type="component" value="Unassembled WGS sequence"/>
</dbReference>
<comment type="caution">
    <text evidence="1">The sequence shown here is derived from an EMBL/GenBank/DDBJ whole genome shotgun (WGS) entry which is preliminary data.</text>
</comment>
<dbReference type="AlphaFoldDB" id="A0AAV4VM19"/>
<name>A0AAV4VM19_CAEEX</name>
<protein>
    <submittedName>
        <fullName evidence="1">Uncharacterized protein</fullName>
    </submittedName>
</protein>
<sequence length="111" mass="12637">MITGRLFEGEWIFGPNCSGVYAWEFDLRKHLFVLGAQTIMKMIFVSDKMTFEVYEQKISVFCLPTKVMIVCYLAPALRGNSENKIRDHGGYCINYSSVVHVEQGCLTCPTL</sequence>
<keyword evidence="2" id="KW-1185">Reference proteome</keyword>
<proteinExistence type="predicted"/>